<dbReference type="SMART" id="SM00020">
    <property type="entry name" value="Tryp_SPc"/>
    <property type="match status" value="1"/>
</dbReference>
<dbReference type="InterPro" id="IPR043504">
    <property type="entry name" value="Peptidase_S1_PA_chymotrypsin"/>
</dbReference>
<evidence type="ECO:0000313" key="5">
    <source>
        <dbReference type="EMBL" id="GAA2909540.1"/>
    </source>
</evidence>
<evidence type="ECO:0000256" key="2">
    <source>
        <dbReference type="ARBA" id="ARBA00023157"/>
    </source>
</evidence>
<dbReference type="PRINTS" id="PR00722">
    <property type="entry name" value="CHYMOTRYPSIN"/>
</dbReference>
<dbReference type="PROSITE" id="PS50240">
    <property type="entry name" value="TRYPSIN_DOM"/>
    <property type="match status" value="1"/>
</dbReference>
<dbReference type="Proteomes" id="UP001501102">
    <property type="component" value="Unassembled WGS sequence"/>
</dbReference>
<dbReference type="PANTHER" id="PTHR24276:SF96">
    <property type="entry name" value="PEPTIDASE S1 DOMAIN-CONTAINING PROTEIN"/>
    <property type="match status" value="1"/>
</dbReference>
<dbReference type="InterPro" id="IPR001254">
    <property type="entry name" value="Trypsin_dom"/>
</dbReference>
<dbReference type="Pfam" id="PF00089">
    <property type="entry name" value="Trypsin"/>
    <property type="match status" value="1"/>
</dbReference>
<reference evidence="6" key="1">
    <citation type="journal article" date="2019" name="Int. J. Syst. Evol. Microbiol.">
        <title>The Global Catalogue of Microorganisms (GCM) 10K type strain sequencing project: providing services to taxonomists for standard genome sequencing and annotation.</title>
        <authorList>
            <consortium name="The Broad Institute Genomics Platform"/>
            <consortium name="The Broad Institute Genome Sequencing Center for Infectious Disease"/>
            <person name="Wu L."/>
            <person name="Ma J."/>
        </authorList>
    </citation>
    <scope>NUCLEOTIDE SEQUENCE [LARGE SCALE GENOMIC DNA]</scope>
    <source>
        <strain evidence="6">JCM 4087</strain>
    </source>
</reference>
<dbReference type="InterPro" id="IPR009003">
    <property type="entry name" value="Peptidase_S1_PA"/>
</dbReference>
<dbReference type="InterPro" id="IPR050430">
    <property type="entry name" value="Peptidase_S1"/>
</dbReference>
<evidence type="ECO:0000256" key="3">
    <source>
        <dbReference type="SAM" id="SignalP"/>
    </source>
</evidence>
<proteinExistence type="inferred from homology"/>
<evidence type="ECO:0000256" key="1">
    <source>
        <dbReference type="ARBA" id="ARBA00007664"/>
    </source>
</evidence>
<dbReference type="InterPro" id="IPR001314">
    <property type="entry name" value="Peptidase_S1A"/>
</dbReference>
<comment type="caution">
    <text evidence="5">The sequence shown here is derived from an EMBL/GenBank/DDBJ whole genome shotgun (WGS) entry which is preliminary data.</text>
</comment>
<gene>
    <name evidence="5" type="ORF">GCM10020221_01930</name>
</gene>
<feature type="chain" id="PRO_5047004650" description="Peptidase S1 domain-containing protein" evidence="3">
    <location>
        <begin position="32"/>
        <end position="534"/>
    </location>
</feature>
<evidence type="ECO:0000259" key="4">
    <source>
        <dbReference type="PROSITE" id="PS50240"/>
    </source>
</evidence>
<sequence length="534" mass="57154">MPVRRPRAAWTAGLIISGLAASVFTGSPAQAVVGQTANDSFTFTAKLDIGGQRSCSAALVEKEWLITAASCFAENPAQSLKVPAGAPRLSTTATIGRTDLSRGGGSVVDVVELVPRGDRDVVMARLAKPAEGVAPLAIGFNPLLQGEDVWASGYGRTGDEWVPDRLHYGKFAVGAVKNTSVGVTSKDGVALCQGDTGGPAFRLLGGRAELVGVNSQSWQGGCLGSDSAETRKDALDTRVDDIAGWIQSVSSRTLLSRRDWKEVAYTASGYFTTSEADRKRHMDLFVVWNDGTASIFQGSDNADPKTPFTAEYKVPAPPGSSWQYARAIAAGNFAGSGSDGLFVRWKDAEVTEYGHLDLKGVHDERMLAHGIDKDHPTSFWANARLVTVGAYSGDGRRDDVLILWENGSTSLQADIHTKKLDGHVQLSEAQKSWENAAEISAGEFTGKKTSDLLIRWKDGETSIFPGVDAKGYHGRLKIRDAESPWKNARTLTTGSYTNSDNRVNDVLISWNNGNLGFYPDVDAEGTHTGIELVG</sequence>
<dbReference type="PANTHER" id="PTHR24276">
    <property type="entry name" value="POLYSERASE-RELATED"/>
    <property type="match status" value="1"/>
</dbReference>
<dbReference type="Gene3D" id="2.40.10.10">
    <property type="entry name" value="Trypsin-like serine proteases"/>
    <property type="match status" value="1"/>
</dbReference>
<organism evidence="5 6">
    <name type="scientific">Streptomyces thioluteus</name>
    <dbReference type="NCBI Taxonomy" id="66431"/>
    <lineage>
        <taxon>Bacteria</taxon>
        <taxon>Bacillati</taxon>
        <taxon>Actinomycetota</taxon>
        <taxon>Actinomycetes</taxon>
        <taxon>Kitasatosporales</taxon>
        <taxon>Streptomycetaceae</taxon>
        <taxon>Streptomyces</taxon>
    </lineage>
</organism>
<protein>
    <recommendedName>
        <fullName evidence="4">Peptidase S1 domain-containing protein</fullName>
    </recommendedName>
</protein>
<dbReference type="SUPFAM" id="SSF50494">
    <property type="entry name" value="Trypsin-like serine proteases"/>
    <property type="match status" value="1"/>
</dbReference>
<feature type="domain" description="Peptidase S1" evidence="4">
    <location>
        <begin position="15"/>
        <end position="251"/>
    </location>
</feature>
<dbReference type="EMBL" id="BAAAXZ010000007">
    <property type="protein sequence ID" value="GAA2909540.1"/>
    <property type="molecule type" value="Genomic_DNA"/>
</dbReference>
<name>A0ABP6IU08_STRTU</name>
<keyword evidence="2" id="KW-1015">Disulfide bond</keyword>
<keyword evidence="6" id="KW-1185">Reference proteome</keyword>
<accession>A0ABP6IU08</accession>
<evidence type="ECO:0000313" key="6">
    <source>
        <dbReference type="Proteomes" id="UP001501102"/>
    </source>
</evidence>
<keyword evidence="3" id="KW-0732">Signal</keyword>
<comment type="similarity">
    <text evidence="1">Belongs to the peptidase S1 family.</text>
</comment>
<feature type="signal peptide" evidence="3">
    <location>
        <begin position="1"/>
        <end position="31"/>
    </location>
</feature>